<gene>
    <name evidence="2" type="ORF">JOC94_003552</name>
</gene>
<protein>
    <submittedName>
        <fullName evidence="2">Uncharacterized protein</fullName>
    </submittedName>
</protein>
<dbReference type="Proteomes" id="UP000823485">
    <property type="component" value="Unassembled WGS sequence"/>
</dbReference>
<organism evidence="2 3">
    <name type="scientific">Siminovitchia thermophila</name>
    <dbReference type="NCBI Taxonomy" id="1245522"/>
    <lineage>
        <taxon>Bacteria</taxon>
        <taxon>Bacillati</taxon>
        <taxon>Bacillota</taxon>
        <taxon>Bacilli</taxon>
        <taxon>Bacillales</taxon>
        <taxon>Bacillaceae</taxon>
        <taxon>Siminovitchia</taxon>
    </lineage>
</organism>
<proteinExistence type="predicted"/>
<keyword evidence="3" id="KW-1185">Reference proteome</keyword>
<reference evidence="2 3" key="1">
    <citation type="submission" date="2021-01" db="EMBL/GenBank/DDBJ databases">
        <title>Genomic Encyclopedia of Type Strains, Phase IV (KMG-IV): sequencing the most valuable type-strain genomes for metagenomic binning, comparative biology and taxonomic classification.</title>
        <authorList>
            <person name="Goeker M."/>
        </authorList>
    </citation>
    <scope>NUCLEOTIDE SEQUENCE [LARGE SCALE GENOMIC DNA]</scope>
    <source>
        <strain evidence="2 3">DSM 105453</strain>
    </source>
</reference>
<evidence type="ECO:0000256" key="1">
    <source>
        <dbReference type="SAM" id="MobiDB-lite"/>
    </source>
</evidence>
<dbReference type="RefSeq" id="WP_077110516.1">
    <property type="nucleotide sequence ID" value="NZ_JAFBFH010000028.1"/>
</dbReference>
<comment type="caution">
    <text evidence="2">The sequence shown here is derived from an EMBL/GenBank/DDBJ whole genome shotgun (WGS) entry which is preliminary data.</text>
</comment>
<name>A0ABS2RA52_9BACI</name>
<feature type="region of interest" description="Disordered" evidence="1">
    <location>
        <begin position="82"/>
        <end position="135"/>
    </location>
</feature>
<feature type="compositionally biased region" description="Basic and acidic residues" evidence="1">
    <location>
        <begin position="93"/>
        <end position="135"/>
    </location>
</feature>
<accession>A0ABS2RA52</accession>
<evidence type="ECO:0000313" key="2">
    <source>
        <dbReference type="EMBL" id="MBM7716532.1"/>
    </source>
</evidence>
<sequence length="135" mass="16139">MITMDDKKAKEVRESTGINRLHDFRKKHLYESGWTKDEVDHYYREFKSRRLFVLVDVDHDMGRTVMLTTEKRPIKTAKIQVDNGQAAASFQPDHQKSRDRRLPGKPIEKNKDDSQIQEMRKEYEEETDPFEKRGR</sequence>
<dbReference type="EMBL" id="JAFBFH010000028">
    <property type="protein sequence ID" value="MBM7716532.1"/>
    <property type="molecule type" value="Genomic_DNA"/>
</dbReference>
<evidence type="ECO:0000313" key="3">
    <source>
        <dbReference type="Proteomes" id="UP000823485"/>
    </source>
</evidence>